<evidence type="ECO:0000256" key="7">
    <source>
        <dbReference type="ARBA" id="ARBA00023125"/>
    </source>
</evidence>
<dbReference type="GO" id="GO:0006260">
    <property type="term" value="P:DNA replication"/>
    <property type="evidence" value="ECO:0007669"/>
    <property type="project" value="UniProtKB-UniRule"/>
</dbReference>
<dbReference type="GO" id="GO:0005524">
    <property type="term" value="F:ATP binding"/>
    <property type="evidence" value="ECO:0007669"/>
    <property type="project" value="UniProtKB-UniRule"/>
</dbReference>
<dbReference type="GO" id="GO:0005829">
    <property type="term" value="C:cytosol"/>
    <property type="evidence" value="ECO:0007669"/>
    <property type="project" value="TreeGrafter"/>
</dbReference>
<dbReference type="InterPro" id="IPR027417">
    <property type="entry name" value="P-loop_NTPase"/>
</dbReference>
<keyword evidence="7 11" id="KW-0238">DNA-binding</keyword>
<dbReference type="CDD" id="cd17932">
    <property type="entry name" value="DEXQc_UvrD"/>
    <property type="match status" value="1"/>
</dbReference>
<evidence type="ECO:0000256" key="5">
    <source>
        <dbReference type="ARBA" id="ARBA00022806"/>
    </source>
</evidence>
<comment type="function">
    <text evidence="11">Rep helicase is a single-stranded DNA-dependent ATPase involved in DNA replication; it can initiate unwinding at a nick in the DNA. It binds to the single-stranded DNA and acts in a progressive fashion along the DNA in the 3' to 5' direction.</text>
</comment>
<keyword evidence="3 11" id="KW-0547">Nucleotide-binding</keyword>
<feature type="domain" description="UvrD-like helicase C-terminal" evidence="14">
    <location>
        <begin position="282"/>
        <end position="560"/>
    </location>
</feature>
<comment type="catalytic activity">
    <reaction evidence="10 11">
        <text>ATP + H2O = ADP + phosphate + H(+)</text>
        <dbReference type="Rhea" id="RHEA:13065"/>
        <dbReference type="ChEBI" id="CHEBI:15377"/>
        <dbReference type="ChEBI" id="CHEBI:15378"/>
        <dbReference type="ChEBI" id="CHEBI:30616"/>
        <dbReference type="ChEBI" id="CHEBI:43474"/>
        <dbReference type="ChEBI" id="CHEBI:456216"/>
        <dbReference type="EC" id="5.6.2.4"/>
    </reaction>
</comment>
<evidence type="ECO:0000313" key="16">
    <source>
        <dbReference type="Proteomes" id="UP000194798"/>
    </source>
</evidence>
<keyword evidence="6 11" id="KW-0067">ATP-binding</keyword>
<dbReference type="Gene3D" id="1.10.486.10">
    <property type="entry name" value="PCRA, domain 4"/>
    <property type="match status" value="1"/>
</dbReference>
<evidence type="ECO:0000313" key="15">
    <source>
        <dbReference type="EMBL" id="OUD12908.1"/>
    </source>
</evidence>
<feature type="binding site" evidence="12">
    <location>
        <begin position="25"/>
        <end position="32"/>
    </location>
    <ligand>
        <name>ATP</name>
        <dbReference type="ChEBI" id="CHEBI:30616"/>
    </ligand>
</feature>
<dbReference type="PANTHER" id="PTHR11070">
    <property type="entry name" value="UVRD / RECB / PCRA DNA HELICASE FAMILY MEMBER"/>
    <property type="match status" value="1"/>
</dbReference>
<gene>
    <name evidence="11" type="primary">rep</name>
    <name evidence="15" type="ORF">TPSD3_12260</name>
</gene>
<protein>
    <recommendedName>
        <fullName evidence="11">ATP-dependent DNA helicase Rep</fullName>
        <ecNumber evidence="11">5.6.2.4</ecNumber>
    </recommendedName>
    <alternativeName>
        <fullName evidence="11">DNA 3'-5' helicase Rep</fullName>
    </alternativeName>
</protein>
<comment type="similarity">
    <text evidence="1 11">Belongs to the helicase family. UvrD subfamily.</text>
</comment>
<dbReference type="Proteomes" id="UP000194798">
    <property type="component" value="Unassembled WGS sequence"/>
</dbReference>
<dbReference type="EC" id="5.6.2.4" evidence="11"/>
<dbReference type="PANTHER" id="PTHR11070:SF64">
    <property type="entry name" value="ATP-DEPENDENT DNA HELICASE REP"/>
    <property type="match status" value="1"/>
</dbReference>
<dbReference type="SUPFAM" id="SSF52540">
    <property type="entry name" value="P-loop containing nucleoside triphosphate hydrolases"/>
    <property type="match status" value="1"/>
</dbReference>
<dbReference type="GO" id="GO:0016887">
    <property type="term" value="F:ATP hydrolysis activity"/>
    <property type="evidence" value="ECO:0007669"/>
    <property type="project" value="RHEA"/>
</dbReference>
<accession>A0A251X5H3</accession>
<dbReference type="GO" id="GO:0003697">
    <property type="term" value="F:single-stranded DNA binding"/>
    <property type="evidence" value="ECO:0007669"/>
    <property type="project" value="UniProtKB-UniRule"/>
</dbReference>
<keyword evidence="16" id="KW-1185">Reference proteome</keyword>
<evidence type="ECO:0000256" key="11">
    <source>
        <dbReference type="HAMAP-Rule" id="MF_01920"/>
    </source>
</evidence>
<keyword evidence="5 11" id="KW-0347">Helicase</keyword>
<dbReference type="InterPro" id="IPR014016">
    <property type="entry name" value="UvrD-like_ATP-bd"/>
</dbReference>
<evidence type="ECO:0000256" key="12">
    <source>
        <dbReference type="PROSITE-ProRule" id="PRU00560"/>
    </source>
</evidence>
<dbReference type="GO" id="GO:0000725">
    <property type="term" value="P:recombinational repair"/>
    <property type="evidence" value="ECO:0007669"/>
    <property type="project" value="TreeGrafter"/>
</dbReference>
<proteinExistence type="inferred from homology"/>
<dbReference type="InterPro" id="IPR005752">
    <property type="entry name" value="Helicase_Rep"/>
</dbReference>
<evidence type="ECO:0000256" key="4">
    <source>
        <dbReference type="ARBA" id="ARBA00022801"/>
    </source>
</evidence>
<dbReference type="HAMAP" id="MF_01920">
    <property type="entry name" value="Helicase_Rep"/>
    <property type="match status" value="1"/>
</dbReference>
<dbReference type="Gene3D" id="3.40.50.300">
    <property type="entry name" value="P-loop containing nucleotide triphosphate hydrolases"/>
    <property type="match status" value="2"/>
</dbReference>
<evidence type="ECO:0000256" key="2">
    <source>
        <dbReference type="ARBA" id="ARBA00022705"/>
    </source>
</evidence>
<evidence type="ECO:0000259" key="14">
    <source>
        <dbReference type="PROSITE" id="PS51217"/>
    </source>
</evidence>
<feature type="domain" description="UvrD-like helicase ATP-binding" evidence="13">
    <location>
        <begin position="4"/>
        <end position="281"/>
    </location>
</feature>
<dbReference type="AlphaFoldDB" id="A0A251X5H3"/>
<dbReference type="Pfam" id="PF00580">
    <property type="entry name" value="UvrD-helicase"/>
    <property type="match status" value="1"/>
</dbReference>
<feature type="binding site" evidence="11">
    <location>
        <position position="279"/>
    </location>
    <ligand>
        <name>ATP</name>
        <dbReference type="ChEBI" id="CHEBI:30616"/>
    </ligand>
</feature>
<keyword evidence="4 11" id="KW-0378">Hydrolase</keyword>
<dbReference type="OrthoDB" id="9806690at2"/>
<evidence type="ECO:0000256" key="1">
    <source>
        <dbReference type="ARBA" id="ARBA00009922"/>
    </source>
</evidence>
<dbReference type="GO" id="GO:0043138">
    <property type="term" value="F:3'-5' DNA helicase activity"/>
    <property type="evidence" value="ECO:0007669"/>
    <property type="project" value="UniProtKB-UniRule"/>
</dbReference>
<keyword evidence="8 11" id="KW-0413">Isomerase</keyword>
<dbReference type="PROSITE" id="PS51198">
    <property type="entry name" value="UVRD_HELICASE_ATP_BIND"/>
    <property type="match status" value="1"/>
</dbReference>
<comment type="catalytic activity">
    <reaction evidence="9 11">
        <text>Couples ATP hydrolysis with the unwinding of duplex DNA by translocating in the 3'-5' direction.</text>
        <dbReference type="EC" id="5.6.2.4"/>
    </reaction>
</comment>
<dbReference type="InterPro" id="IPR000212">
    <property type="entry name" value="DNA_helicase_UvrD/REP"/>
</dbReference>
<name>A0A251X5H3_9GAMM</name>
<evidence type="ECO:0000256" key="9">
    <source>
        <dbReference type="ARBA" id="ARBA00034617"/>
    </source>
</evidence>
<evidence type="ECO:0000259" key="13">
    <source>
        <dbReference type="PROSITE" id="PS51198"/>
    </source>
</evidence>
<comment type="caution">
    <text evidence="15">The sequence shown here is derived from an EMBL/GenBank/DDBJ whole genome shotgun (WGS) entry which is preliminary data.</text>
</comment>
<dbReference type="PROSITE" id="PS51217">
    <property type="entry name" value="UVRD_HELICASE_CTER"/>
    <property type="match status" value="1"/>
</dbReference>
<dbReference type="InterPro" id="IPR014017">
    <property type="entry name" value="DNA_helicase_UvrD-like_C"/>
</dbReference>
<sequence>MQLNELNPQQQAAVRHTQGPLLVLAGAGSGKTRVITTKIMWLIRQQGIAPEQIIAVTFTNKAAREMKARVNALMQKQNEVLISTFHHLGLTILQRDIKALAYKNNFSILDPQDCQSLLKELGQKGEKINADLLNFYQGQISFWKNNLITPDQAMQQVDDEKSEEAAYFYDRYQSLLKSYNALDFDDLILLPVQLFKAHPEVLMRWQNKLRYLLVDEYQDTNYCQYELVKLLAGKQATFTVVGDDDQSIYAWRGARPENLAQLAQDYPQLTVIKLEQNYRSSNAILSAANHLIAHNPHVFNKKLWSDKGRGQTLRIIVTQDEQKEAERVVSELLKHQFQHRTAYQDYAVLYRSNHQAKIFETLFRQHQIPYQLSGGTSFFSRAEIKDIMSYLRLLVNPRDDAAFLRIANVPRRELGSNTLQKLSHYAQQRHASLFQASFEVGLAQQLTENSYQRLQKFTRWLGYFSERSQKENPALIARELIADIGYEQWLLETCSDKRTAARRMQNIEELIDWLQRLQQEQGKNLSDILNHFMLSDILEKQNEEKTQLGVSMMTLHAAKGLEFPYVFLVGMEENILPHYNSQDNASLEEERRLAYVGITRAQKWLIMTLAKRRKRHSEFVICEPSRFLQELPQNEVQWEGHGFETKISESERKATGTAYLNQLRQLLAK</sequence>
<dbReference type="EMBL" id="MSLT01000019">
    <property type="protein sequence ID" value="OUD12908.1"/>
    <property type="molecule type" value="Genomic_DNA"/>
</dbReference>
<dbReference type="InterPro" id="IPR013986">
    <property type="entry name" value="DExx_box_DNA_helicase_dom_sf"/>
</dbReference>
<comment type="subunit">
    <text evidence="11">Homodimer.</text>
</comment>
<dbReference type="Gene3D" id="1.10.10.160">
    <property type="match status" value="1"/>
</dbReference>
<reference evidence="15 16" key="1">
    <citation type="submission" date="2016-12" db="EMBL/GenBank/DDBJ databases">
        <title>Thioflexothrix psekupsii D3 genome sequencing and assembly.</title>
        <authorList>
            <person name="Fomenkov A."/>
            <person name="Vincze T."/>
            <person name="Grabovich M."/>
            <person name="Anton B.P."/>
            <person name="Dubinina G."/>
            <person name="Orlova M."/>
            <person name="Belousova E."/>
            <person name="Roberts R.J."/>
        </authorList>
    </citation>
    <scope>NUCLEOTIDE SEQUENCE [LARGE SCALE GENOMIC DNA]</scope>
    <source>
        <strain evidence="15">D3</strain>
    </source>
</reference>
<evidence type="ECO:0000256" key="10">
    <source>
        <dbReference type="ARBA" id="ARBA00048988"/>
    </source>
</evidence>
<dbReference type="CDD" id="cd18807">
    <property type="entry name" value="SF1_C_UvrD"/>
    <property type="match status" value="1"/>
</dbReference>
<evidence type="ECO:0000256" key="3">
    <source>
        <dbReference type="ARBA" id="ARBA00022741"/>
    </source>
</evidence>
<keyword evidence="2 11" id="KW-0235">DNA replication</keyword>
<dbReference type="Pfam" id="PF13361">
    <property type="entry name" value="UvrD_C"/>
    <property type="match status" value="1"/>
</dbReference>
<evidence type="ECO:0000256" key="8">
    <source>
        <dbReference type="ARBA" id="ARBA00023235"/>
    </source>
</evidence>
<organism evidence="15 16">
    <name type="scientific">Thioflexithrix psekupsensis</name>
    <dbReference type="NCBI Taxonomy" id="1570016"/>
    <lineage>
        <taxon>Bacteria</taxon>
        <taxon>Pseudomonadati</taxon>
        <taxon>Pseudomonadota</taxon>
        <taxon>Gammaproteobacteria</taxon>
        <taxon>Thiotrichales</taxon>
        <taxon>Thioflexithrix</taxon>
    </lineage>
</organism>
<dbReference type="RefSeq" id="WP_086488848.1">
    <property type="nucleotide sequence ID" value="NZ_MSLT01000019.1"/>
</dbReference>
<evidence type="ECO:0000256" key="6">
    <source>
        <dbReference type="ARBA" id="ARBA00022840"/>
    </source>
</evidence>